<dbReference type="WBParaSite" id="L893_g8800.t1">
    <property type="protein sequence ID" value="L893_g8800.t1"/>
    <property type="gene ID" value="L893_g8800"/>
</dbReference>
<evidence type="ECO:0000256" key="1">
    <source>
        <dbReference type="SAM" id="MobiDB-lite"/>
    </source>
</evidence>
<feature type="region of interest" description="Disordered" evidence="1">
    <location>
        <begin position="1"/>
        <end position="42"/>
    </location>
</feature>
<feature type="compositionally biased region" description="Polar residues" evidence="1">
    <location>
        <begin position="1"/>
        <end position="31"/>
    </location>
</feature>
<organism evidence="2 3">
    <name type="scientific">Steinernema glaseri</name>
    <dbReference type="NCBI Taxonomy" id="37863"/>
    <lineage>
        <taxon>Eukaryota</taxon>
        <taxon>Metazoa</taxon>
        <taxon>Ecdysozoa</taxon>
        <taxon>Nematoda</taxon>
        <taxon>Chromadorea</taxon>
        <taxon>Rhabditida</taxon>
        <taxon>Tylenchina</taxon>
        <taxon>Panagrolaimomorpha</taxon>
        <taxon>Strongyloidoidea</taxon>
        <taxon>Steinernematidae</taxon>
        <taxon>Steinernema</taxon>
    </lineage>
</organism>
<sequence>MSVAKTNIESTIYKNGACTPNTSTSSLQEESPNTDEDEEEKPVILYGCETALRIRSDKDPKNGKGRSFVAHKNDHTGI</sequence>
<reference evidence="3" key="1">
    <citation type="submission" date="2016-11" db="UniProtKB">
        <authorList>
            <consortium name="WormBaseParasite"/>
        </authorList>
    </citation>
    <scope>IDENTIFICATION</scope>
</reference>
<name>A0A1I8ASS3_9BILA</name>
<dbReference type="Proteomes" id="UP000095287">
    <property type="component" value="Unplaced"/>
</dbReference>
<protein>
    <submittedName>
        <fullName evidence="3">Uncharacterized protein</fullName>
    </submittedName>
</protein>
<evidence type="ECO:0000313" key="3">
    <source>
        <dbReference type="WBParaSite" id="L893_g8800.t1"/>
    </source>
</evidence>
<accession>A0A1I8ASS3</accession>
<proteinExistence type="predicted"/>
<dbReference type="AlphaFoldDB" id="A0A1I8ASS3"/>
<keyword evidence="2" id="KW-1185">Reference proteome</keyword>
<feature type="region of interest" description="Disordered" evidence="1">
    <location>
        <begin position="55"/>
        <end position="78"/>
    </location>
</feature>
<evidence type="ECO:0000313" key="2">
    <source>
        <dbReference type="Proteomes" id="UP000095287"/>
    </source>
</evidence>